<dbReference type="SUPFAM" id="SSF46689">
    <property type="entry name" value="Homeodomain-like"/>
    <property type="match status" value="1"/>
</dbReference>
<dbReference type="InterPro" id="IPR018060">
    <property type="entry name" value="HTH_AraC"/>
</dbReference>
<keyword evidence="6" id="KW-1185">Reference proteome</keyword>
<protein>
    <submittedName>
        <fullName evidence="5">Transcriptional regulator FeaR</fullName>
    </submittedName>
</protein>
<keyword evidence="3" id="KW-0804">Transcription</keyword>
<dbReference type="EMBL" id="CP140255">
    <property type="protein sequence ID" value="WQH12276.1"/>
    <property type="molecule type" value="Genomic_DNA"/>
</dbReference>
<dbReference type="InterPro" id="IPR020449">
    <property type="entry name" value="Tscrpt_reg_AraC-type_HTH"/>
</dbReference>
<accession>A0ABZ0YK12</accession>
<feature type="domain" description="HTH araC/xylS-type" evidence="4">
    <location>
        <begin position="208"/>
        <end position="309"/>
    </location>
</feature>
<proteinExistence type="predicted"/>
<dbReference type="Gene3D" id="1.10.10.60">
    <property type="entry name" value="Homeodomain-like"/>
    <property type="match status" value="1"/>
</dbReference>
<dbReference type="InterPro" id="IPR050204">
    <property type="entry name" value="AraC_XylS_family_regulators"/>
</dbReference>
<dbReference type="InterPro" id="IPR035418">
    <property type="entry name" value="AraC-bd_2"/>
</dbReference>
<dbReference type="NCBIfam" id="NF007243">
    <property type="entry name" value="PRK09685.1"/>
    <property type="match status" value="1"/>
</dbReference>
<reference evidence="5 6" key="1">
    <citation type="submission" date="2023-11" db="EMBL/GenBank/DDBJ databases">
        <title>MicrobeMod: A computational toolkit for identifying prokaryotic methylation and restriction-modification with nanopore sequencing.</title>
        <authorList>
            <person name="Crits-Christoph A."/>
            <person name="Kang S.C."/>
            <person name="Lee H."/>
            <person name="Ostrov N."/>
        </authorList>
    </citation>
    <scope>NUCLEOTIDE SEQUENCE [LARGE SCALE GENOMIC DNA]</scope>
    <source>
        <strain evidence="5 6">ATCC BAA-805</strain>
    </source>
</reference>
<organism evidence="5 6">
    <name type="scientific">Vreelandella neptunia</name>
    <dbReference type="NCBI Taxonomy" id="115551"/>
    <lineage>
        <taxon>Bacteria</taxon>
        <taxon>Pseudomonadati</taxon>
        <taxon>Pseudomonadota</taxon>
        <taxon>Gammaproteobacteria</taxon>
        <taxon>Oceanospirillales</taxon>
        <taxon>Halomonadaceae</taxon>
        <taxon>Vreelandella</taxon>
    </lineage>
</organism>
<keyword evidence="1" id="KW-0805">Transcription regulation</keyword>
<gene>
    <name evidence="5" type="primary">feaR</name>
    <name evidence="5" type="ORF">SR894_19305</name>
</gene>
<evidence type="ECO:0000313" key="5">
    <source>
        <dbReference type="EMBL" id="WQH12276.1"/>
    </source>
</evidence>
<evidence type="ECO:0000259" key="4">
    <source>
        <dbReference type="PROSITE" id="PS01124"/>
    </source>
</evidence>
<evidence type="ECO:0000256" key="3">
    <source>
        <dbReference type="ARBA" id="ARBA00023163"/>
    </source>
</evidence>
<dbReference type="SMART" id="SM00342">
    <property type="entry name" value="HTH_ARAC"/>
    <property type="match status" value="1"/>
</dbReference>
<evidence type="ECO:0000313" key="6">
    <source>
        <dbReference type="Proteomes" id="UP001324794"/>
    </source>
</evidence>
<dbReference type="PANTHER" id="PTHR46796">
    <property type="entry name" value="HTH-TYPE TRANSCRIPTIONAL ACTIVATOR RHAS-RELATED"/>
    <property type="match status" value="1"/>
</dbReference>
<dbReference type="PRINTS" id="PR00032">
    <property type="entry name" value="HTHARAC"/>
</dbReference>
<sequence length="315" mass="36085">MQTANTTTRSFDAWLAALRDVCGSFDSKPEWRQRFQGSVSKRHQAGIEIAGITTNVERIFHRQPPSTSDETEHCFLVVQKQGQATLVQNNQQLKMRPGEMALLDSAKACEILPHGLIEHDSFHLPREELTRHFGEQPIPFMKISANCASGQILQLIVSRMVTGQITATETESISHSVTNSLISLLPAIYQNQQPSAMLLEQAGDTLYECILRFIDHHLHEDELGPALMAKQFHISTRQLYRLFEQHDESVCRYVQYQRLERCAEELASQQKCQQSITQIAYKWGFTDSAHFSRSFKRRFNSSPREYRRMSLNNAS</sequence>
<dbReference type="PANTHER" id="PTHR46796:SF6">
    <property type="entry name" value="ARAC SUBFAMILY"/>
    <property type="match status" value="1"/>
</dbReference>
<name>A0ABZ0YK12_9GAMM</name>
<dbReference type="PROSITE" id="PS01124">
    <property type="entry name" value="HTH_ARAC_FAMILY_2"/>
    <property type="match status" value="1"/>
</dbReference>
<evidence type="ECO:0000256" key="1">
    <source>
        <dbReference type="ARBA" id="ARBA00023015"/>
    </source>
</evidence>
<dbReference type="Pfam" id="PF12833">
    <property type="entry name" value="HTH_18"/>
    <property type="match status" value="1"/>
</dbReference>
<dbReference type="InterPro" id="IPR009057">
    <property type="entry name" value="Homeodomain-like_sf"/>
</dbReference>
<keyword evidence="2" id="KW-0238">DNA-binding</keyword>
<evidence type="ECO:0000256" key="2">
    <source>
        <dbReference type="ARBA" id="ARBA00023125"/>
    </source>
</evidence>
<dbReference type="Proteomes" id="UP001324794">
    <property type="component" value="Chromosome"/>
</dbReference>
<dbReference type="Pfam" id="PF14525">
    <property type="entry name" value="AraC_binding_2"/>
    <property type="match status" value="1"/>
</dbReference>
<dbReference type="RefSeq" id="WP_223288572.1">
    <property type="nucleotide sequence ID" value="NZ_CP140255.1"/>
</dbReference>